<evidence type="ECO:0000313" key="1">
    <source>
        <dbReference type="EMBL" id="AMW13309.1"/>
    </source>
</evidence>
<proteinExistence type="predicted"/>
<dbReference type="KEGG" id="stsi:A4E84_29735"/>
<dbReference type="STRING" id="1783515.A4E84_29735"/>
<name>A0A143C7X7_9ACTN</name>
<protein>
    <submittedName>
        <fullName evidence="1">Uncharacterized protein</fullName>
    </submittedName>
</protein>
<keyword evidence="2" id="KW-1185">Reference proteome</keyword>
<dbReference type="AlphaFoldDB" id="A0A143C7X7"/>
<organism evidence="1 2">
    <name type="scientific">Streptomyces qaidamensis</name>
    <dbReference type="NCBI Taxonomy" id="1783515"/>
    <lineage>
        <taxon>Bacteria</taxon>
        <taxon>Bacillati</taxon>
        <taxon>Actinomycetota</taxon>
        <taxon>Actinomycetes</taxon>
        <taxon>Kitasatosporales</taxon>
        <taxon>Streptomycetaceae</taxon>
        <taxon>Streptomyces</taxon>
        <taxon>Streptomyces aurantiacus group</taxon>
    </lineage>
</organism>
<accession>A0A143C7X7</accession>
<dbReference type="Proteomes" id="UP000076096">
    <property type="component" value="Chromosome"/>
</dbReference>
<dbReference type="RefSeq" id="WP_062929477.1">
    <property type="nucleotide sequence ID" value="NZ_CP015098.1"/>
</dbReference>
<gene>
    <name evidence="1" type="ORF">A4E84_29735</name>
</gene>
<reference evidence="2" key="1">
    <citation type="submission" date="2016-04" db="EMBL/GenBank/DDBJ databases">
        <authorList>
            <person name="Zhang B."/>
        </authorList>
    </citation>
    <scope>NUCLEOTIDE SEQUENCE [LARGE SCALE GENOMIC DNA]</scope>
    <source>
        <strain evidence="2">S10</strain>
    </source>
</reference>
<dbReference type="EMBL" id="CP015098">
    <property type="protein sequence ID" value="AMW13309.1"/>
    <property type="molecule type" value="Genomic_DNA"/>
</dbReference>
<evidence type="ECO:0000313" key="2">
    <source>
        <dbReference type="Proteomes" id="UP000076096"/>
    </source>
</evidence>
<sequence length="506" mass="52734">MALPSDFDTVTVTGRYIDLAGNALAGTVTFTSSTTVVDSSVPVTIVPVPLVATLDPNGAFSIALPATDDPDISPNGYTYKVEERFGGKLLRTYSIQVPYDTVGSVDLATIAPVQPVTASVQLLPLSGGTMTGPLTLSGDPTADLGAATKQYVDAVDLTNGGEINGPLTVNATEGSTSPPLGVSGALHKGINLISSYAGGDDDGTGTDSTGRLNLYSYQRANVRSYGENIRHFLMRSDAKTMQAFYIPVQSSNKKGGYDATTRDPLSSGIGWKPVVWQGAHYEANNHASIHGHWELEIADSTGALQGRLEIPFIDQAVDGAKPLDQAVIGVDYTNIRTNLADFSIRAQNITSGPYAGQTTCLRVGGGNDRNKEIHLSISSDMGTASRRWVLRATSETESGSNAGTNFQIARYDDSGALLDTPLVISRSTGNVTLTPGLVVRRASSTVTSVSLNTTSLGGGVGVLAIGNATTAPASNPTGGVVLYVSNGRLKTRQPDGTDQFVALTAT</sequence>